<dbReference type="GO" id="GO:0016887">
    <property type="term" value="F:ATP hydrolysis activity"/>
    <property type="evidence" value="ECO:0007669"/>
    <property type="project" value="InterPro"/>
</dbReference>
<keyword evidence="8" id="KW-1278">Translocase</keyword>
<dbReference type="FunFam" id="2.70.150.10:FF:000060">
    <property type="entry name" value="Cation-transporting ATPase"/>
    <property type="match status" value="1"/>
</dbReference>
<dbReference type="GO" id="GO:0006874">
    <property type="term" value="P:intracellular calcium ion homeostasis"/>
    <property type="evidence" value="ECO:0007669"/>
    <property type="project" value="TreeGrafter"/>
</dbReference>
<dbReference type="InterPro" id="IPR001757">
    <property type="entry name" value="P_typ_ATPase"/>
</dbReference>
<evidence type="ECO:0000256" key="3">
    <source>
        <dbReference type="ARBA" id="ARBA00022692"/>
    </source>
</evidence>
<dbReference type="InterPro" id="IPR023214">
    <property type="entry name" value="HAD_sf"/>
</dbReference>
<dbReference type="PROSITE" id="PS00154">
    <property type="entry name" value="ATPASE_E1_E2"/>
    <property type="match status" value="1"/>
</dbReference>
<dbReference type="AlphaFoldDB" id="G3IEX9"/>
<accession>G3IEX9</accession>
<dbReference type="STRING" id="10029.G3IEX9"/>
<protein>
    <submittedName>
        <fullName evidence="15">Putative cation-transporting ATPase 13A2</fullName>
    </submittedName>
</protein>
<feature type="transmembrane region" description="Helical" evidence="11">
    <location>
        <begin position="196"/>
        <end position="216"/>
    </location>
</feature>
<evidence type="ECO:0000256" key="6">
    <source>
        <dbReference type="ARBA" id="ARBA00022840"/>
    </source>
</evidence>
<dbReference type="Gene3D" id="2.70.150.10">
    <property type="entry name" value="Calcium-transporting ATPase, cytoplasmic transduction domain A"/>
    <property type="match status" value="1"/>
</dbReference>
<organism evidence="15 16">
    <name type="scientific">Cricetulus griseus</name>
    <name type="common">Chinese hamster</name>
    <name type="synonym">Cricetulus barabensis griseus</name>
    <dbReference type="NCBI Taxonomy" id="10029"/>
    <lineage>
        <taxon>Eukaryota</taxon>
        <taxon>Metazoa</taxon>
        <taxon>Chordata</taxon>
        <taxon>Craniata</taxon>
        <taxon>Vertebrata</taxon>
        <taxon>Euteleostomi</taxon>
        <taxon>Mammalia</taxon>
        <taxon>Eutheria</taxon>
        <taxon>Euarchontoglires</taxon>
        <taxon>Glires</taxon>
        <taxon>Rodentia</taxon>
        <taxon>Myomorpha</taxon>
        <taxon>Muroidea</taxon>
        <taxon>Cricetidae</taxon>
        <taxon>Cricetinae</taxon>
        <taxon>Cricetulus</taxon>
    </lineage>
</organism>
<dbReference type="InterPro" id="IPR008250">
    <property type="entry name" value="ATPase_P-typ_transduc_dom_A_sf"/>
</dbReference>
<dbReference type="InterPro" id="IPR023298">
    <property type="entry name" value="ATPase_P-typ_TM_dom_sf"/>
</dbReference>
<dbReference type="InterPro" id="IPR047819">
    <property type="entry name" value="P5A-ATPase_N"/>
</dbReference>
<keyword evidence="12" id="KW-0732">Signal</keyword>
<evidence type="ECO:0000259" key="14">
    <source>
        <dbReference type="Pfam" id="PF12409"/>
    </source>
</evidence>
<keyword evidence="10 11" id="KW-0472">Membrane</keyword>
<evidence type="ECO:0000256" key="4">
    <source>
        <dbReference type="ARBA" id="ARBA00022723"/>
    </source>
</evidence>
<dbReference type="GO" id="GO:0031902">
    <property type="term" value="C:late endosome membrane"/>
    <property type="evidence" value="ECO:0007669"/>
    <property type="project" value="TreeGrafter"/>
</dbReference>
<dbReference type="Pfam" id="PF12409">
    <property type="entry name" value="P5-ATPase"/>
    <property type="match status" value="1"/>
</dbReference>
<dbReference type="GO" id="GO:0005524">
    <property type="term" value="F:ATP binding"/>
    <property type="evidence" value="ECO:0007669"/>
    <property type="project" value="UniProtKB-KW"/>
</dbReference>
<dbReference type="GO" id="GO:0046872">
    <property type="term" value="F:metal ion binding"/>
    <property type="evidence" value="ECO:0007669"/>
    <property type="project" value="UniProtKB-KW"/>
</dbReference>
<dbReference type="GO" id="GO:0015203">
    <property type="term" value="F:polyamine transmembrane transporter activity"/>
    <property type="evidence" value="ECO:0007669"/>
    <property type="project" value="TreeGrafter"/>
</dbReference>
<keyword evidence="5" id="KW-0547">Nucleotide-binding</keyword>
<reference evidence="16" key="1">
    <citation type="journal article" date="2011" name="Nat. Biotechnol.">
        <title>The genomic sequence of the Chinese hamster ovary (CHO)-K1 cell line.</title>
        <authorList>
            <person name="Xu X."/>
            <person name="Nagarajan H."/>
            <person name="Lewis N.E."/>
            <person name="Pan S."/>
            <person name="Cai Z."/>
            <person name="Liu X."/>
            <person name="Chen W."/>
            <person name="Xie M."/>
            <person name="Wang W."/>
            <person name="Hammond S."/>
            <person name="Andersen M.R."/>
            <person name="Neff N."/>
            <person name="Passarelli B."/>
            <person name="Koh W."/>
            <person name="Fan H.C."/>
            <person name="Wang J."/>
            <person name="Gui Y."/>
            <person name="Lee K.H."/>
            <person name="Betenbaugh M.J."/>
            <person name="Quake S.R."/>
            <person name="Famili I."/>
            <person name="Palsson B.O."/>
            <person name="Wang J."/>
        </authorList>
    </citation>
    <scope>NUCLEOTIDE SEQUENCE [LARGE SCALE GENOMIC DNA]</scope>
    <source>
        <strain evidence="16">CHO K1 cell line</strain>
    </source>
</reference>
<feature type="domain" description="P-type ATPase A" evidence="13">
    <location>
        <begin position="233"/>
        <end position="286"/>
    </location>
</feature>
<sequence>MLAGIPWLLFRWKPLWGVRLRLRPCSLAHAETLVIEIRDKEGSSRQLFTVQVQTEAVGEGSLELPPQAQAEEGRSQTAVGVAAEDTWEDTTQLHRQKEAKQVLRYYLLQGQRYVWIETQQAFCQVSLLDYGRTCDDIHCSRSGLSLQDQAVRKTIYGPNVIGIPVKSYLQLLVDEALNPYYGFQAFSIALWLADRYYWYALCIFLISAISICLALYKTRKQSITLRDMVKLSVRVQVCRPGGDEWVDSSELVPGDCLVLPQEGGVMPCDAVLVAGECVINESSLTGFCTAKGGLVSSILHPRPISFKFYKHSMKFVAALSVLALLGTIYSIFVLYRSRVPVNEIVIRALDLVTVVVPPALPAAMTVCTLYAQSRLRTQGIFCIQPLRINLGGKLRLVCFDKTGTLTEDGLDVMGVVPLKGRMLLPLVPEPRHLPLGPLLRALATCHALSQLRDTPVGDPMDLKMVESTGWVRRPVRSGRPGPCFRAVGPKECYLKCSPMVSVTPVVTISHGRALC</sequence>
<feature type="signal peptide" evidence="12">
    <location>
        <begin position="1"/>
        <end position="17"/>
    </location>
</feature>
<proteinExistence type="inferred from homology"/>
<evidence type="ECO:0000259" key="13">
    <source>
        <dbReference type="Pfam" id="PF00122"/>
    </source>
</evidence>
<dbReference type="FunFam" id="1.20.1110.10:FF:000023">
    <property type="entry name" value="Cation-transporting ATPase"/>
    <property type="match status" value="1"/>
</dbReference>
<dbReference type="InParanoid" id="G3IEX9"/>
<feature type="domain" description="P5B-type ATPase N-terminal" evidence="14">
    <location>
        <begin position="3"/>
        <end position="115"/>
    </location>
</feature>
<evidence type="ECO:0000313" key="15">
    <source>
        <dbReference type="EMBL" id="EGW14171.1"/>
    </source>
</evidence>
<keyword evidence="6" id="KW-0067">ATP-binding</keyword>
<evidence type="ECO:0000256" key="7">
    <source>
        <dbReference type="ARBA" id="ARBA00022842"/>
    </source>
</evidence>
<dbReference type="GO" id="GO:0019829">
    <property type="term" value="F:ATPase-coupled monoatomic cation transmembrane transporter activity"/>
    <property type="evidence" value="ECO:0007669"/>
    <property type="project" value="TreeGrafter"/>
</dbReference>
<dbReference type="PANTHER" id="PTHR45630">
    <property type="entry name" value="CATION-TRANSPORTING ATPASE-RELATED"/>
    <property type="match status" value="1"/>
</dbReference>
<keyword evidence="7" id="KW-0460">Magnesium</keyword>
<evidence type="ECO:0000256" key="11">
    <source>
        <dbReference type="SAM" id="Phobius"/>
    </source>
</evidence>
<feature type="transmembrane region" description="Helical" evidence="11">
    <location>
        <begin position="315"/>
        <end position="336"/>
    </location>
</feature>
<dbReference type="GO" id="GO:0010821">
    <property type="term" value="P:regulation of mitochondrion organization"/>
    <property type="evidence" value="ECO:0007669"/>
    <property type="project" value="TreeGrafter"/>
</dbReference>
<dbReference type="PANTHER" id="PTHR45630:SF2">
    <property type="entry name" value="POLYAMINE-TRANSPORTING ATPASE 13A2"/>
    <property type="match status" value="1"/>
</dbReference>
<dbReference type="SUPFAM" id="SSF81653">
    <property type="entry name" value="Calcium ATPase, transduction domain A"/>
    <property type="match status" value="1"/>
</dbReference>
<dbReference type="EMBL" id="JH002286">
    <property type="protein sequence ID" value="EGW14171.1"/>
    <property type="molecule type" value="Genomic_DNA"/>
</dbReference>
<dbReference type="GO" id="GO:0016243">
    <property type="term" value="P:regulation of autophagosome size"/>
    <property type="evidence" value="ECO:0007669"/>
    <property type="project" value="TreeGrafter"/>
</dbReference>
<evidence type="ECO:0000256" key="9">
    <source>
        <dbReference type="ARBA" id="ARBA00022989"/>
    </source>
</evidence>
<evidence type="ECO:0000256" key="10">
    <source>
        <dbReference type="ARBA" id="ARBA00023136"/>
    </source>
</evidence>
<dbReference type="Gene3D" id="1.20.1110.10">
    <property type="entry name" value="Calcium-transporting ATPase, transmembrane domain"/>
    <property type="match status" value="1"/>
</dbReference>
<keyword evidence="4" id="KW-0479">Metal-binding</keyword>
<dbReference type="InterPro" id="IPR059000">
    <property type="entry name" value="ATPase_P-type_domA"/>
</dbReference>
<dbReference type="Pfam" id="PF00122">
    <property type="entry name" value="E1-E2_ATPase"/>
    <property type="match status" value="1"/>
</dbReference>
<evidence type="ECO:0000256" key="5">
    <source>
        <dbReference type="ARBA" id="ARBA00022741"/>
    </source>
</evidence>
<evidence type="ECO:0000256" key="8">
    <source>
        <dbReference type="ARBA" id="ARBA00022967"/>
    </source>
</evidence>
<feature type="chain" id="PRO_5003445128" evidence="12">
    <location>
        <begin position="18"/>
        <end position="515"/>
    </location>
</feature>
<evidence type="ECO:0000313" key="16">
    <source>
        <dbReference type="Proteomes" id="UP000001075"/>
    </source>
</evidence>
<keyword evidence="3 11" id="KW-0812">Transmembrane</keyword>
<dbReference type="GO" id="GO:0140358">
    <property type="term" value="F:P-type transmembrane transporter activity"/>
    <property type="evidence" value="ECO:0007669"/>
    <property type="project" value="InterPro"/>
</dbReference>
<comment type="subcellular location">
    <subcellularLocation>
        <location evidence="1">Membrane</location>
        <topology evidence="1">Multi-pass membrane protein</topology>
    </subcellularLocation>
</comment>
<dbReference type="InterPro" id="IPR006544">
    <property type="entry name" value="P-type_TPase_V"/>
</dbReference>
<dbReference type="NCBIfam" id="TIGR01494">
    <property type="entry name" value="ATPase_P-type"/>
    <property type="match status" value="1"/>
</dbReference>
<keyword evidence="9 11" id="KW-1133">Transmembrane helix</keyword>
<dbReference type="InterPro" id="IPR018303">
    <property type="entry name" value="ATPase_P-typ_P_site"/>
</dbReference>
<comment type="similarity">
    <text evidence="2">Belongs to the cation transport ATPase (P-type) (TC 3.A.3) family. Type V subfamily.</text>
</comment>
<dbReference type="SUPFAM" id="SSF81665">
    <property type="entry name" value="Calcium ATPase, transmembrane domain M"/>
    <property type="match status" value="1"/>
</dbReference>
<dbReference type="Proteomes" id="UP000001075">
    <property type="component" value="Unassembled WGS sequence"/>
</dbReference>
<dbReference type="GO" id="GO:0061909">
    <property type="term" value="P:autophagosome-lysosome fusion"/>
    <property type="evidence" value="ECO:0007669"/>
    <property type="project" value="TreeGrafter"/>
</dbReference>
<feature type="transmembrane region" description="Helical" evidence="11">
    <location>
        <begin position="348"/>
        <end position="371"/>
    </location>
</feature>
<dbReference type="Gene3D" id="3.40.50.1000">
    <property type="entry name" value="HAD superfamily/HAD-like"/>
    <property type="match status" value="1"/>
</dbReference>
<gene>
    <name evidence="15" type="ORF">I79_022284</name>
</gene>
<evidence type="ECO:0000256" key="1">
    <source>
        <dbReference type="ARBA" id="ARBA00004141"/>
    </source>
</evidence>
<evidence type="ECO:0000256" key="2">
    <source>
        <dbReference type="ARBA" id="ARBA00006000"/>
    </source>
</evidence>
<name>G3IEX9_CRIGR</name>
<evidence type="ECO:0000256" key="12">
    <source>
        <dbReference type="SAM" id="SignalP"/>
    </source>
</evidence>